<accession>A0A915I4B6</accession>
<evidence type="ECO:0000313" key="2">
    <source>
        <dbReference type="WBParaSite" id="nRc.2.0.1.t08254-RA"/>
    </source>
</evidence>
<reference evidence="2" key="1">
    <citation type="submission" date="2022-11" db="UniProtKB">
        <authorList>
            <consortium name="WormBaseParasite"/>
        </authorList>
    </citation>
    <scope>IDENTIFICATION</scope>
</reference>
<protein>
    <submittedName>
        <fullName evidence="2">Uncharacterized protein</fullName>
    </submittedName>
</protein>
<evidence type="ECO:0000313" key="1">
    <source>
        <dbReference type="Proteomes" id="UP000887565"/>
    </source>
</evidence>
<dbReference type="WBParaSite" id="nRc.2.0.1.t08254-RA">
    <property type="protein sequence ID" value="nRc.2.0.1.t08254-RA"/>
    <property type="gene ID" value="nRc.2.0.1.g08254"/>
</dbReference>
<name>A0A915I4B6_ROMCU</name>
<proteinExistence type="predicted"/>
<keyword evidence="1" id="KW-1185">Reference proteome</keyword>
<dbReference type="AlphaFoldDB" id="A0A915I4B6"/>
<sequence length="82" mass="8828">MRPVKINSLAKDAPIVRDKRCVPPAPGMIANFVSTKPNLVLAVPTRMSQARANSRPPPNATPSKAAMTGTLKILIYKATLYV</sequence>
<organism evidence="1 2">
    <name type="scientific">Romanomermis culicivorax</name>
    <name type="common">Nematode worm</name>
    <dbReference type="NCBI Taxonomy" id="13658"/>
    <lineage>
        <taxon>Eukaryota</taxon>
        <taxon>Metazoa</taxon>
        <taxon>Ecdysozoa</taxon>
        <taxon>Nematoda</taxon>
        <taxon>Enoplea</taxon>
        <taxon>Dorylaimia</taxon>
        <taxon>Mermithida</taxon>
        <taxon>Mermithoidea</taxon>
        <taxon>Mermithidae</taxon>
        <taxon>Romanomermis</taxon>
    </lineage>
</organism>
<dbReference type="Proteomes" id="UP000887565">
    <property type="component" value="Unplaced"/>
</dbReference>